<dbReference type="RefSeq" id="WP_187265721.1">
    <property type="nucleotide sequence ID" value="NZ_JBHUEJ010000027.1"/>
</dbReference>
<organism evidence="1 2">
    <name type="scientific">Ottowia flava</name>
    <dbReference type="NCBI Taxonomy" id="2675430"/>
    <lineage>
        <taxon>Bacteria</taxon>
        <taxon>Pseudomonadati</taxon>
        <taxon>Pseudomonadota</taxon>
        <taxon>Betaproteobacteria</taxon>
        <taxon>Burkholderiales</taxon>
        <taxon>Comamonadaceae</taxon>
        <taxon>Ottowia</taxon>
    </lineage>
</organism>
<evidence type="ECO:0000313" key="2">
    <source>
        <dbReference type="Proteomes" id="UP001597304"/>
    </source>
</evidence>
<accession>A0ABW4KTV7</accession>
<evidence type="ECO:0000313" key="1">
    <source>
        <dbReference type="EMBL" id="MFD1711450.1"/>
    </source>
</evidence>
<dbReference type="Gene3D" id="3.40.190.10">
    <property type="entry name" value="Periplasmic binding protein-like II"/>
    <property type="match status" value="2"/>
</dbReference>
<dbReference type="SUPFAM" id="SSF53850">
    <property type="entry name" value="Periplasmic binding protein-like II"/>
    <property type="match status" value="1"/>
</dbReference>
<dbReference type="PANTHER" id="PTHR35841:SF1">
    <property type="entry name" value="PHOSPHONATES-BINDING PERIPLASMIC PROTEIN"/>
    <property type="match status" value="1"/>
</dbReference>
<dbReference type="Pfam" id="PF12974">
    <property type="entry name" value="Phosphonate-bd"/>
    <property type="match status" value="1"/>
</dbReference>
<comment type="caution">
    <text evidence="1">The sequence shown here is derived from an EMBL/GenBank/DDBJ whole genome shotgun (WGS) entry which is preliminary data.</text>
</comment>
<reference evidence="2" key="1">
    <citation type="journal article" date="2019" name="Int. J. Syst. Evol. Microbiol.">
        <title>The Global Catalogue of Microorganisms (GCM) 10K type strain sequencing project: providing services to taxonomists for standard genome sequencing and annotation.</title>
        <authorList>
            <consortium name="The Broad Institute Genomics Platform"/>
            <consortium name="The Broad Institute Genome Sequencing Center for Infectious Disease"/>
            <person name="Wu L."/>
            <person name="Ma J."/>
        </authorList>
    </citation>
    <scope>NUCLEOTIDE SEQUENCE [LARGE SCALE GENOMIC DNA]</scope>
    <source>
        <strain evidence="2">LMG 29247</strain>
    </source>
</reference>
<dbReference type="PANTHER" id="PTHR35841">
    <property type="entry name" value="PHOSPHONATES-BINDING PERIPLASMIC PROTEIN"/>
    <property type="match status" value="1"/>
</dbReference>
<sequence>MQLPFCLIRPGFVLALATMGGLLPAARADLLFAVSEGTSGGGSAVTDEQMAIKYKPMIEVMERVLAQKVNVRYVRDFRLLEEGMKAGRFDMVLARPSDYPARGVRDYGFSAVTTTQPDGHCLLIVKEDSPFKTLDDLKDKRVIMPERVAYMTKFCLAEMRDRKMGVNPEEVTYVREQGAIPFAIQNGLSHVGGIASYSGVAGKLKKEKLRVIHTSTPQPYLPLIAGSRVTPQQVQQLGVELVALSQTEAGGKALGAIGLKGFEIGTQPRLLSLLDWLGDTKPAN</sequence>
<dbReference type="EMBL" id="JBHUEJ010000027">
    <property type="protein sequence ID" value="MFD1711450.1"/>
    <property type="molecule type" value="Genomic_DNA"/>
</dbReference>
<name>A0ABW4KTV7_9BURK</name>
<proteinExistence type="predicted"/>
<protein>
    <submittedName>
        <fullName evidence="1">Phosphate/phosphite/phosphonate ABC transporter substrate-binding protein</fullName>
    </submittedName>
</protein>
<keyword evidence="2" id="KW-1185">Reference proteome</keyword>
<dbReference type="Proteomes" id="UP001597304">
    <property type="component" value="Unassembled WGS sequence"/>
</dbReference>
<gene>
    <name evidence="1" type="ORF">ACFSF0_12585</name>
</gene>